<evidence type="ECO:0000313" key="3">
    <source>
        <dbReference type="Proteomes" id="UP000281915"/>
    </source>
</evidence>
<dbReference type="EMBL" id="RHHT01000020">
    <property type="protein sequence ID" value="RNB79042.1"/>
    <property type="molecule type" value="Genomic_DNA"/>
</dbReference>
<evidence type="ECO:0000313" key="2">
    <source>
        <dbReference type="EMBL" id="RNB79042.1"/>
    </source>
</evidence>
<feature type="signal peptide" evidence="1">
    <location>
        <begin position="1"/>
        <end position="22"/>
    </location>
</feature>
<reference evidence="2 3" key="1">
    <citation type="submission" date="2018-10" db="EMBL/GenBank/DDBJ databases">
        <title>Phylogenomics of Brevibacillus.</title>
        <authorList>
            <person name="Dunlap C."/>
        </authorList>
    </citation>
    <scope>NUCLEOTIDE SEQUENCE [LARGE SCALE GENOMIC DNA]</scope>
    <source>
        <strain evidence="2 3">JCM 15085</strain>
    </source>
</reference>
<evidence type="ECO:0000256" key="1">
    <source>
        <dbReference type="SAM" id="SignalP"/>
    </source>
</evidence>
<sequence>MKKVVFAVLTALTVLSVNPVFAAGGDDDFSAFTASERKAALKELEFSDDISQDQIDSLSDAMIYELSKEDGEIVSIKKVSRNLDTGNEDEIGTRTLDPDDFEMTVVAKRIYEKSGKDNFKFVATGEWLTNPVYEFTDAIALAWSDDFTLYDDDCYVMTSFGAKRDVVTLNDVDPEGGIAYDIDLLVGRDEDEIVLTAKVYKDDDDGSANVVGEYGHVQIQASSINVGFSSGSRPSVEMSVSYAADIEMASPDYDSFDY</sequence>
<dbReference type="AlphaFoldDB" id="A0A3M8CTC0"/>
<name>A0A3M8CTC0_9BACL</name>
<organism evidence="2 3">
    <name type="scientific">Brevibacillus panacihumi</name>
    <dbReference type="NCBI Taxonomy" id="497735"/>
    <lineage>
        <taxon>Bacteria</taxon>
        <taxon>Bacillati</taxon>
        <taxon>Bacillota</taxon>
        <taxon>Bacilli</taxon>
        <taxon>Bacillales</taxon>
        <taxon>Paenibacillaceae</taxon>
        <taxon>Brevibacillus</taxon>
    </lineage>
</organism>
<keyword evidence="1" id="KW-0732">Signal</keyword>
<feature type="chain" id="PRO_5018235726" evidence="1">
    <location>
        <begin position="23"/>
        <end position="258"/>
    </location>
</feature>
<protein>
    <submittedName>
        <fullName evidence="2">Uncharacterized protein</fullName>
    </submittedName>
</protein>
<comment type="caution">
    <text evidence="2">The sequence shown here is derived from an EMBL/GenBank/DDBJ whole genome shotgun (WGS) entry which is preliminary data.</text>
</comment>
<dbReference type="Proteomes" id="UP000281915">
    <property type="component" value="Unassembled WGS sequence"/>
</dbReference>
<accession>A0A3M8CTC0</accession>
<proteinExistence type="predicted"/>
<dbReference type="RefSeq" id="WP_122913261.1">
    <property type="nucleotide sequence ID" value="NZ_RHHT01000020.1"/>
</dbReference>
<gene>
    <name evidence="2" type="ORF">EDM58_10195</name>
</gene>